<dbReference type="InterPro" id="IPR052081">
    <property type="entry name" value="Dispatched_Hh_regulator"/>
</dbReference>
<feature type="transmembrane region" description="Helical" evidence="9">
    <location>
        <begin position="383"/>
        <end position="404"/>
    </location>
</feature>
<comment type="caution">
    <text evidence="7">Lacks conserved residue(s) required for the propagation of feature annotation.</text>
</comment>
<dbReference type="EMBL" id="CAJNNW010033748">
    <property type="protein sequence ID" value="CAE8720207.1"/>
    <property type="molecule type" value="Genomic_DNA"/>
</dbReference>
<proteinExistence type="inferred from homology"/>
<evidence type="ECO:0000256" key="8">
    <source>
        <dbReference type="SAM" id="MobiDB-lite"/>
    </source>
</evidence>
<feature type="region of interest" description="Disordered" evidence="8">
    <location>
        <begin position="2447"/>
        <end position="2552"/>
    </location>
</feature>
<dbReference type="PROSITE" id="PS50156">
    <property type="entry name" value="SSD"/>
    <property type="match status" value="1"/>
</dbReference>
<evidence type="ECO:0000256" key="7">
    <source>
        <dbReference type="PROSITE-ProRule" id="PRU00076"/>
    </source>
</evidence>
<feature type="transmembrane region" description="Helical" evidence="9">
    <location>
        <begin position="410"/>
        <end position="435"/>
    </location>
</feature>
<feature type="compositionally biased region" description="Polar residues" evidence="8">
    <location>
        <begin position="1347"/>
        <end position="1367"/>
    </location>
</feature>
<evidence type="ECO:0000256" key="5">
    <source>
        <dbReference type="ARBA" id="ARBA00023180"/>
    </source>
</evidence>
<dbReference type="PROSITE" id="PS01186">
    <property type="entry name" value="EGF_2"/>
    <property type="match status" value="2"/>
</dbReference>
<evidence type="ECO:0000313" key="13">
    <source>
        <dbReference type="EMBL" id="CAE8720207.1"/>
    </source>
</evidence>
<comment type="subcellular location">
    <subcellularLocation>
        <location evidence="1">Membrane</location>
        <topology evidence="1">Multi-pass membrane protein</topology>
    </subcellularLocation>
</comment>
<feature type="region of interest" description="Disordered" evidence="8">
    <location>
        <begin position="1456"/>
        <end position="1490"/>
    </location>
</feature>
<dbReference type="InterPro" id="IPR000731">
    <property type="entry name" value="SSD"/>
</dbReference>
<feature type="disulfide bond" evidence="7">
    <location>
        <begin position="2051"/>
        <end position="2060"/>
    </location>
</feature>
<dbReference type="Proteomes" id="UP000626109">
    <property type="component" value="Unassembled WGS sequence"/>
</dbReference>
<keyword evidence="2 9" id="KW-0812">Transmembrane</keyword>
<dbReference type="InterPro" id="IPR000742">
    <property type="entry name" value="EGF"/>
</dbReference>
<feature type="domain" description="Fibronectin type-III" evidence="12">
    <location>
        <begin position="1487"/>
        <end position="1587"/>
    </location>
</feature>
<feature type="transmembrane region" description="Helical" evidence="9">
    <location>
        <begin position="276"/>
        <end position="292"/>
    </location>
</feature>
<dbReference type="Gene3D" id="1.20.1640.10">
    <property type="entry name" value="Multidrug efflux transporter AcrB transmembrane domain"/>
    <property type="match status" value="2"/>
</dbReference>
<feature type="domain" description="EGF-like" evidence="10">
    <location>
        <begin position="591"/>
        <end position="624"/>
    </location>
</feature>
<evidence type="ECO:0000259" key="10">
    <source>
        <dbReference type="PROSITE" id="PS50026"/>
    </source>
</evidence>
<evidence type="ECO:0000259" key="12">
    <source>
        <dbReference type="PROSITE" id="PS50853"/>
    </source>
</evidence>
<feature type="region of interest" description="Disordered" evidence="8">
    <location>
        <begin position="1347"/>
        <end position="1368"/>
    </location>
</feature>
<dbReference type="InterPro" id="IPR002049">
    <property type="entry name" value="LE_dom"/>
</dbReference>
<feature type="transmembrane region" description="Helical" evidence="9">
    <location>
        <begin position="328"/>
        <end position="350"/>
    </location>
</feature>
<feature type="compositionally biased region" description="Low complexity" evidence="8">
    <location>
        <begin position="1456"/>
        <end position="1483"/>
    </location>
</feature>
<dbReference type="InterPro" id="IPR013783">
    <property type="entry name" value="Ig-like_fold"/>
</dbReference>
<keyword evidence="3 9" id="KW-1133">Transmembrane helix</keyword>
<reference evidence="13" key="1">
    <citation type="submission" date="2021-02" db="EMBL/GenBank/DDBJ databases">
        <authorList>
            <person name="Dougan E. K."/>
            <person name="Rhodes N."/>
            <person name="Thang M."/>
            <person name="Chan C."/>
        </authorList>
    </citation>
    <scope>NUCLEOTIDE SEQUENCE</scope>
</reference>
<feature type="transmembrane region" description="Helical" evidence="9">
    <location>
        <begin position="2343"/>
        <end position="2366"/>
    </location>
</feature>
<dbReference type="GO" id="GO:0022857">
    <property type="term" value="F:transmembrane transporter activity"/>
    <property type="evidence" value="ECO:0007669"/>
    <property type="project" value="TreeGrafter"/>
</dbReference>
<dbReference type="PRINTS" id="PR00011">
    <property type="entry name" value="EGFLAMININ"/>
</dbReference>
<feature type="transmembrane region" description="Helical" evidence="9">
    <location>
        <begin position="2245"/>
        <end position="2268"/>
    </location>
</feature>
<dbReference type="CDD" id="cd00055">
    <property type="entry name" value="EGF_Lam"/>
    <property type="match status" value="1"/>
</dbReference>
<evidence type="ECO:0000313" key="14">
    <source>
        <dbReference type="Proteomes" id="UP000626109"/>
    </source>
</evidence>
<feature type="compositionally biased region" description="Low complexity" evidence="8">
    <location>
        <begin position="2529"/>
        <end position="2540"/>
    </location>
</feature>
<keyword evidence="7" id="KW-1015">Disulfide bond</keyword>
<comment type="similarity">
    <text evidence="6">Belongs to the dispatched family.</text>
</comment>
<feature type="compositionally biased region" description="Low complexity" evidence="8">
    <location>
        <begin position="2485"/>
        <end position="2511"/>
    </location>
</feature>
<dbReference type="InterPro" id="IPR036116">
    <property type="entry name" value="FN3_sf"/>
</dbReference>
<dbReference type="SMART" id="SM00060">
    <property type="entry name" value="FN3"/>
    <property type="match status" value="2"/>
</dbReference>
<comment type="caution">
    <text evidence="13">The sequence shown here is derived from an EMBL/GenBank/DDBJ whole genome shotgun (WGS) entry which is preliminary data.</text>
</comment>
<dbReference type="PROSITE" id="PS50026">
    <property type="entry name" value="EGF_3"/>
    <property type="match status" value="2"/>
</dbReference>
<dbReference type="SUPFAM" id="SSF82866">
    <property type="entry name" value="Multidrug efflux transporter AcrB transmembrane domain"/>
    <property type="match status" value="2"/>
</dbReference>
<name>A0A813L6D6_POLGL</name>
<dbReference type="InterPro" id="IPR003961">
    <property type="entry name" value="FN3_dom"/>
</dbReference>
<dbReference type="Gene3D" id="2.10.25.10">
    <property type="entry name" value="Laminin"/>
    <property type="match status" value="1"/>
</dbReference>
<feature type="disulfide bond" evidence="7">
    <location>
        <begin position="614"/>
        <end position="623"/>
    </location>
</feature>
<evidence type="ECO:0000256" key="9">
    <source>
        <dbReference type="SAM" id="Phobius"/>
    </source>
</evidence>
<dbReference type="SUPFAM" id="SSF49265">
    <property type="entry name" value="Fibronectin type III"/>
    <property type="match status" value="2"/>
</dbReference>
<feature type="domain" description="EGF-like" evidence="10">
    <location>
        <begin position="2028"/>
        <end position="2061"/>
    </location>
</feature>
<evidence type="ECO:0000259" key="11">
    <source>
        <dbReference type="PROSITE" id="PS50156"/>
    </source>
</evidence>
<dbReference type="Gene3D" id="2.60.40.10">
    <property type="entry name" value="Immunoglobulins"/>
    <property type="match status" value="2"/>
</dbReference>
<organism evidence="13 14">
    <name type="scientific">Polarella glacialis</name>
    <name type="common">Dinoflagellate</name>
    <dbReference type="NCBI Taxonomy" id="89957"/>
    <lineage>
        <taxon>Eukaryota</taxon>
        <taxon>Sar</taxon>
        <taxon>Alveolata</taxon>
        <taxon>Dinophyceae</taxon>
        <taxon>Suessiales</taxon>
        <taxon>Suessiaceae</taxon>
        <taxon>Polarella</taxon>
    </lineage>
</organism>
<feature type="disulfide bond" evidence="7">
    <location>
        <begin position="2032"/>
        <end position="2042"/>
    </location>
</feature>
<evidence type="ECO:0000256" key="2">
    <source>
        <dbReference type="ARBA" id="ARBA00022692"/>
    </source>
</evidence>
<feature type="domain" description="SSD" evidence="11">
    <location>
        <begin position="299"/>
        <end position="435"/>
    </location>
</feature>
<dbReference type="GO" id="GO:0016020">
    <property type="term" value="C:membrane"/>
    <property type="evidence" value="ECO:0007669"/>
    <property type="project" value="UniProtKB-SubCell"/>
</dbReference>
<evidence type="ECO:0000256" key="3">
    <source>
        <dbReference type="ARBA" id="ARBA00022989"/>
    </source>
</evidence>
<evidence type="ECO:0000256" key="6">
    <source>
        <dbReference type="ARBA" id="ARBA00038046"/>
    </source>
</evidence>
<dbReference type="CDD" id="cd00054">
    <property type="entry name" value="EGF_CA"/>
    <property type="match status" value="1"/>
</dbReference>
<feature type="transmembrane region" description="Helical" evidence="9">
    <location>
        <begin position="299"/>
        <end position="322"/>
    </location>
</feature>
<protein>
    <submittedName>
        <fullName evidence="13">Uncharacterized protein</fullName>
    </submittedName>
</protein>
<feature type="transmembrane region" description="Helical" evidence="9">
    <location>
        <begin position="2304"/>
        <end position="2322"/>
    </location>
</feature>
<dbReference type="PROSITE" id="PS50853">
    <property type="entry name" value="FN3"/>
    <property type="match status" value="1"/>
</dbReference>
<feature type="transmembrane region" description="Helical" evidence="9">
    <location>
        <begin position="511"/>
        <end position="529"/>
    </location>
</feature>
<evidence type="ECO:0000256" key="1">
    <source>
        <dbReference type="ARBA" id="ARBA00004141"/>
    </source>
</evidence>
<accession>A0A813L6D6</accession>
<keyword evidence="5" id="KW-0325">Glycoprotein</keyword>
<dbReference type="SMART" id="SM00181">
    <property type="entry name" value="EGF"/>
    <property type="match status" value="4"/>
</dbReference>
<dbReference type="PANTHER" id="PTHR45951">
    <property type="entry name" value="PROTEIN DISPATCHED-RELATED"/>
    <property type="match status" value="1"/>
</dbReference>
<keyword evidence="7" id="KW-0245">EGF-like domain</keyword>
<feature type="transmembrane region" description="Helical" evidence="9">
    <location>
        <begin position="2372"/>
        <end position="2396"/>
    </location>
</feature>
<feature type="transmembrane region" description="Helical" evidence="9">
    <location>
        <begin position="2275"/>
        <end position="2298"/>
    </location>
</feature>
<keyword evidence="4 9" id="KW-0472">Membrane</keyword>
<gene>
    <name evidence="13" type="ORF">PGLA2088_LOCUS41174</name>
</gene>
<evidence type="ECO:0000256" key="4">
    <source>
        <dbReference type="ARBA" id="ARBA00023136"/>
    </source>
</evidence>
<dbReference type="PROSITE" id="PS00022">
    <property type="entry name" value="EGF_1"/>
    <property type="match status" value="3"/>
</dbReference>
<sequence>MHRWVLSPACAACFMLVLGIAIPSTISFLGFRAAGYTVPIDLDVANYLTADSEVRWTEDAVAAAVEAHKPPDDSDSSIRRLSAGYYGSTLDFFYSSRSGDNIFTAAALMEIRDFERSIEAFTGYEDLCRKSLISLPSPNGSVEVERCFPAISVVKAAFASTSSLNVSHILETYDGQGKSSDIEDLLLEMVRQRIEWFTDAGFGVDNLASKYTRSRYITRYSIATKAAFEAWHVRLFDELLSKLDVESPYQHILVSWYDDRQIMLKHELLEALKHDVLFSLGSVCFVAVFLVVQLRSVLLALAGILSIVLSFTTAFFFYYVVIGYETMSLMNFLCLFFVTGIAADDILVLCSTYQLSGAMSEFSDGSAGTAELRMIWTWKKASASMLVTTATTCGSFLSLTLSTLKVVRGFGTFMALSVGLNYINVVVIVASLLLLRDQLIRRFSWMPNVSFGKVAAKGCWHSVVRSEGSSSNADGALTWELVIEGLDTTKLSFGSRLLGNILSPLLWRARLPLVILAPILAGFAAWRVFVDIKPQTGQPKVFHESLNLARLATLRYDAFKSYAWSDSVTALSSFTDYGSPVVKKNCPESKLGDGSTVLCWGNGVCLETIQVCVCSPGFIGLDCSAQKIGGKLQVQPNRLEVTVAADADGVVRDGPWLHKLQLLNAGDAELSWTLSEGNSSNSLNALPWLSTAITSGQIGPRSAATLTPSSTTLELRINLAGQQVEFSDSLELAVFAYDNTSAGQQNQVMVTVPVSVSVLSELRLSALSLKLQMLPETYAGGIEQPPLQDVDFQLTPAFDPRRRSYSIALPYRAVNFWVVSEPARPANASAVNGVLVGPGVFSQLIMLRPGQSLQVAVDAMIENTGLNGSYTLFLTRAWPEVPGPVELMQVVAGDGLLQVLFSPPKDDGGLAISGYKVGATPLSSSVRRLADNSSLAVVPCVLAPCWSHAVNGQGPGEPKCCLHTISSLQNGIDYGAEVVAVNGLGPGASSQPAVSESSWAFPPLRPFAGPAPLPSVNSAPAVERHHGLVVLSMKRSSIASGGAIPLGRFTCASSPENVVGSSTTGSGITLKGLKTNLNYSFTCSFANARGSNGSMSAPSPPSPPVTPVVPPPGTVDFVSLSFSRSASNGLLAADLLTLTLSVPDLSADQISCVLEALAGPPVDGQQVSASGAVPLEAVTFLSSSRAADTPAHVQFQGLPPAVGQLARCQALNSDFSREPQSMPGPWQEMVIPKMPDAPSVSVTVAVEGNSLAVLVAWQPDSWGPASSYLCRAVTALDMELQAVVEQPVSSSGGLQTLFIGSLLDAVEYRVSCLVRRQVPGLPSSIVEGQASTPSKAVLMSSGQTATSTTRVAGTAANPTTKSATTPEFETAEITTTRASSMTTTSRTMTVTSRTITVTAVTSTVTTATATVTSSSVTITSLSTTQTQTGTMTVTTRTLTTTSLTTVVSSIAAESTMSRTSLTTTTTTTTSTTTTTTTTSTSSSLRRPPGSPSISIATISGPQSLTLSLSPAADGLGESPATYFSCETVQEDASARVVSSSEGSSTSVRMVGLQPAVLLTFRCAAHNPFGTSEFSNAFLSLGMATLAFPAPHIFCLRPWGGEVSVELSAPPPGREYGGDGYAGCRADIPGSAAFTTSASQNATAAGETLSLIVRGLRNGMPVRILCWVATSEGFETYANLSAEITPGVPAIADYQLSSGPVFSWDDFESIVSQELSVPPSKMSVEVAEDGLSFSGCWGLGWGESSCGSEGSHCRRLAAAGLQLRVKVMLESRGDLAAENLLQALERLPASAALSQQMGGSFQLSVLQRPFVATSAFLDSSLKWLRVVNGSTSQSLTPAFQPAIYSYQAGVNTLTFSVDARANGTIIAPVIMDGLRLLPVSYQFSEVDPVPRMVAILVRAQDGSSSIYKIEVSFAPNNCTGTGVCINSDPHWGGLFCNTASGVCECSPGWEGPKCEAYCPSVPACGYPDRGFCDLGWRGCKCYSSFSGQACSNRTCPNCLNNGTCVPGNQSLDSKWSCNCLANTTGDLCELRTCPDNCLGKGDCSTRSGVCDCFSGYEGSNCGLKGAFMHAIESTVEVVLTLGLRGYSLGKGQGSADPVYEPDFNATAHEVQTWLSETLLTARSRPELKVRKDHVAWYEEFAPMSTSGRTIYSPNGFDSQMEYFWSQASNLKHHGDDVGTEGPEHTGRVVYIISRLRINVLYASGTSELQPEFLLWKAYVDERNWQAPPGGQFLLTSSTFTRLDVELGVLSSTVSSFLTCALITLIMLLIFTGNLLLAFLTVASTLLTVIFLASIVISFLGWEFGAVQAIAFTTFVGVSVDYSLHLAHAFHSSKQKDRRLKVTEALIYMGMPILGGALTTAASCIFLFPCWVQFFYQLGVMMFINTWLAVGTTLFFLAPLLMTVGPSHHFCDVRGAYFLLSSLLRLKQPDPAASAVTAGTFRSRSRVQPLSASQMLVRKDNNSSNNNNTAAKKAQVHGLRGAGLGSGAAPPEAWSEASASASWRKASKSSRAAVSEENAVSPFDSAANDTNNNKNKNNKNNNTPPPYSVRRFWK</sequence>